<dbReference type="OrthoDB" id="68328at2759"/>
<dbReference type="PANTHER" id="PTHR11066">
    <property type="entry name" value="ACYL-COA THIOESTERASE"/>
    <property type="match status" value="1"/>
</dbReference>
<comment type="similarity">
    <text evidence="1">Belongs to the C/M/P thioester hydrolase family.</text>
</comment>
<dbReference type="GO" id="GO:0005782">
    <property type="term" value="C:peroxisomal matrix"/>
    <property type="evidence" value="ECO:0007669"/>
    <property type="project" value="UniProtKB-SubCell"/>
</dbReference>
<name>A0A8H7E5M3_9EURO</name>
<accession>A0A8H7E5M3</accession>
<evidence type="ECO:0000313" key="6">
    <source>
        <dbReference type="Proteomes" id="UP000606974"/>
    </source>
</evidence>
<protein>
    <recommendedName>
        <fullName evidence="7">Acyl-CoA thioesterase II</fullName>
    </recommendedName>
</protein>
<keyword evidence="6" id="KW-1185">Reference proteome</keyword>
<dbReference type="Pfam" id="PF20789">
    <property type="entry name" value="4HBT_3C"/>
    <property type="match status" value="1"/>
</dbReference>
<reference evidence="5" key="1">
    <citation type="submission" date="2020-02" db="EMBL/GenBank/DDBJ databases">
        <authorList>
            <person name="Palmer J.M."/>
        </authorList>
    </citation>
    <scope>NUCLEOTIDE SEQUENCE</scope>
    <source>
        <strain evidence="5">EPUS1.4</strain>
        <tissue evidence="5">Thallus</tissue>
    </source>
</reference>
<dbReference type="GO" id="GO:0047617">
    <property type="term" value="F:fatty acyl-CoA hydrolase activity"/>
    <property type="evidence" value="ECO:0007669"/>
    <property type="project" value="InterPro"/>
</dbReference>
<proteinExistence type="inferred from homology"/>
<dbReference type="Gene3D" id="2.40.160.210">
    <property type="entry name" value="Acyl-CoA thioesterase, double hotdog domain"/>
    <property type="match status" value="1"/>
</dbReference>
<dbReference type="AlphaFoldDB" id="A0A8H7E5M3"/>
<evidence type="ECO:0008006" key="7">
    <source>
        <dbReference type="Google" id="ProtNLM"/>
    </source>
</evidence>
<evidence type="ECO:0000259" key="3">
    <source>
        <dbReference type="Pfam" id="PF13622"/>
    </source>
</evidence>
<dbReference type="EMBL" id="JAACFV010000065">
    <property type="protein sequence ID" value="KAF7507671.1"/>
    <property type="molecule type" value="Genomic_DNA"/>
</dbReference>
<dbReference type="InterPro" id="IPR029069">
    <property type="entry name" value="HotDog_dom_sf"/>
</dbReference>
<dbReference type="InterPro" id="IPR042171">
    <property type="entry name" value="Acyl-CoA_hotdog"/>
</dbReference>
<dbReference type="GO" id="GO:0006637">
    <property type="term" value="P:acyl-CoA metabolic process"/>
    <property type="evidence" value="ECO:0007669"/>
    <property type="project" value="InterPro"/>
</dbReference>
<dbReference type="InterPro" id="IPR049449">
    <property type="entry name" value="TesB_ACOT8-like_N"/>
</dbReference>
<feature type="domain" description="Acyl-CoA thioesterase-like C-terminal" evidence="4">
    <location>
        <begin position="244"/>
        <end position="331"/>
    </location>
</feature>
<dbReference type="InterPro" id="IPR003703">
    <property type="entry name" value="Acyl_CoA_thio"/>
</dbReference>
<dbReference type="SUPFAM" id="SSF54637">
    <property type="entry name" value="Thioesterase/thiol ester dehydrase-isomerase"/>
    <property type="match status" value="2"/>
</dbReference>
<dbReference type="PANTHER" id="PTHR11066:SF35">
    <property type="entry name" value="ACYL-COA THIOESTERASE II"/>
    <property type="match status" value="1"/>
</dbReference>
<dbReference type="CDD" id="cd03444">
    <property type="entry name" value="Thioesterase_II_repeat1"/>
    <property type="match status" value="1"/>
</dbReference>
<dbReference type="Proteomes" id="UP000606974">
    <property type="component" value="Unassembled WGS sequence"/>
</dbReference>
<gene>
    <name evidence="5" type="ORF">GJ744_010224</name>
</gene>
<dbReference type="InterPro" id="IPR049450">
    <property type="entry name" value="ACOT8-like_C"/>
</dbReference>
<evidence type="ECO:0000313" key="5">
    <source>
        <dbReference type="EMBL" id="KAF7507671.1"/>
    </source>
</evidence>
<keyword evidence="2" id="KW-0378">Hydrolase</keyword>
<sequence>MAATIHDMIRLKRTNKNTFESLALPERMGTEARLAFGGCALSMTVSAAFQTVETLSRGRMALYSALGHFLGPALIDRAVFLKVTALRDTRTFATRQVIAFQKQDDGRERACLSAQLDFIVSPTDDQSIHSFLQYSVSSPQTVSPEVLRSYSEALRDRVMDGALHPNVEKAYTANFRLFETLFEYKMPPDAPLSENVMGIDKTRKTSQDHLPLTSKRHLDYFRIRQNTSSTFSPLDPDALPISSACLHFAALAFALDAAIAFIPLSLSHNFLPDVAACSSLDFALRFHIDVMDAGRWHLREIRTLVGDYGRTYNESRLWNEKGRLVATMSQQDILRPHGGPDKRTRGEAKL</sequence>
<dbReference type="Pfam" id="PF13622">
    <property type="entry name" value="4HBT_3"/>
    <property type="match status" value="1"/>
</dbReference>
<feature type="domain" description="Acyl-CoA thioesterase-like N-terminal HotDog" evidence="3">
    <location>
        <begin position="24"/>
        <end position="118"/>
    </location>
</feature>
<comment type="caution">
    <text evidence="5">The sequence shown here is derived from an EMBL/GenBank/DDBJ whole genome shotgun (WGS) entry which is preliminary data.</text>
</comment>
<evidence type="ECO:0000256" key="2">
    <source>
        <dbReference type="ARBA" id="ARBA00022801"/>
    </source>
</evidence>
<evidence type="ECO:0000259" key="4">
    <source>
        <dbReference type="Pfam" id="PF20789"/>
    </source>
</evidence>
<evidence type="ECO:0000256" key="1">
    <source>
        <dbReference type="ARBA" id="ARBA00006538"/>
    </source>
</evidence>
<dbReference type="GO" id="GO:0009062">
    <property type="term" value="P:fatty acid catabolic process"/>
    <property type="evidence" value="ECO:0007669"/>
    <property type="project" value="TreeGrafter"/>
</dbReference>
<dbReference type="CDD" id="cd03445">
    <property type="entry name" value="Thioesterase_II_repeat2"/>
    <property type="match status" value="1"/>
</dbReference>
<organism evidence="5 6">
    <name type="scientific">Endocarpon pusillum</name>
    <dbReference type="NCBI Taxonomy" id="364733"/>
    <lineage>
        <taxon>Eukaryota</taxon>
        <taxon>Fungi</taxon>
        <taxon>Dikarya</taxon>
        <taxon>Ascomycota</taxon>
        <taxon>Pezizomycotina</taxon>
        <taxon>Eurotiomycetes</taxon>
        <taxon>Chaetothyriomycetidae</taxon>
        <taxon>Verrucariales</taxon>
        <taxon>Verrucariaceae</taxon>
        <taxon>Endocarpon</taxon>
    </lineage>
</organism>